<keyword evidence="2" id="KW-0539">Nucleus</keyword>
<comment type="subcellular location">
    <subcellularLocation>
        <location evidence="1">Nucleus</location>
    </subcellularLocation>
</comment>
<feature type="compositionally biased region" description="Acidic residues" evidence="3">
    <location>
        <begin position="171"/>
        <end position="181"/>
    </location>
</feature>
<evidence type="ECO:0000313" key="5">
    <source>
        <dbReference type="EMBL" id="OCK79212.1"/>
    </source>
</evidence>
<evidence type="ECO:0000256" key="1">
    <source>
        <dbReference type="ARBA" id="ARBA00004123"/>
    </source>
</evidence>
<dbReference type="AlphaFoldDB" id="A0A8E2E894"/>
<dbReference type="Pfam" id="PF07808">
    <property type="entry name" value="RED_N"/>
    <property type="match status" value="1"/>
</dbReference>
<dbReference type="EMBL" id="KV745017">
    <property type="protein sequence ID" value="OCK79212.1"/>
    <property type="molecule type" value="Genomic_DNA"/>
</dbReference>
<dbReference type="GO" id="GO:0005634">
    <property type="term" value="C:nucleus"/>
    <property type="evidence" value="ECO:0007669"/>
    <property type="project" value="UniProtKB-SubCell"/>
</dbReference>
<feature type="region of interest" description="Disordered" evidence="3">
    <location>
        <begin position="162"/>
        <end position="212"/>
    </location>
</feature>
<evidence type="ECO:0000259" key="4">
    <source>
        <dbReference type="Pfam" id="PF07808"/>
    </source>
</evidence>
<feature type="compositionally biased region" description="Acidic residues" evidence="3">
    <location>
        <begin position="320"/>
        <end position="329"/>
    </location>
</feature>
<feature type="compositionally biased region" description="Low complexity" evidence="3">
    <location>
        <begin position="385"/>
        <end position="398"/>
    </location>
</feature>
<dbReference type="InterPro" id="IPR012916">
    <property type="entry name" value="RED_N"/>
</dbReference>
<feature type="compositionally biased region" description="Basic residues" evidence="3">
    <location>
        <begin position="520"/>
        <end position="535"/>
    </location>
</feature>
<feature type="domain" description="RED-like N-terminal" evidence="4">
    <location>
        <begin position="81"/>
        <end position="171"/>
    </location>
</feature>
<feature type="compositionally biased region" description="Basic and acidic residues" evidence="3">
    <location>
        <begin position="90"/>
        <end position="107"/>
    </location>
</feature>
<feature type="region of interest" description="Disordered" evidence="3">
    <location>
        <begin position="310"/>
        <end position="433"/>
    </location>
</feature>
<evidence type="ECO:0000313" key="6">
    <source>
        <dbReference type="Proteomes" id="UP000250266"/>
    </source>
</evidence>
<sequence>MNNQEFRSLLLNTPARAGNGAESTPKPGPTPGGSLGSRMRSSIPMTPRNVKGSTNIDFARQIAERNAGSKPQKKFRSIAAPKGTKLAAGYRDRTQGREENEADDKEKRVKALEEAMKLGQIERETFEQLVEDITGGDISSTHLVKGLDRKLLERVRRGEDVFSGATKNDEPGPDIDEEFEKLEEKELAPVVREKTEKKGDMAPPPPPVSGVKRSRDAILAEMKAARKAAAEAAAAEKAAKYPSLGPGFRKIGEKMETSRIEIDDNGREVLIVRDENGKEKRKIRKMKVGENVEPAGLDKNAKPLDYGLKIPELLAAPPPPEEEEDEDIFEGAGVGYNPLADLGEAEDVSSSDEEEDGELPTTKKSKLSVETAEPQSEPEAEEGELSASPQPSASISPPTDKSTMPPPSVPRRNYFADTSSTTTTETPPVRPLIDSTVLAALEKVRKLDPNSSLLETEEETRLKKRAAILAAADRDLEDMDMGFGSSRFDDAEEMDMEGGERIKLSEWKGSSAGDDEGRGKKGGKQRKRGSKKRKGDKNSAADVLKVIEKRKEAKTLG</sequence>
<feature type="region of interest" description="Disordered" evidence="3">
    <location>
        <begin position="1"/>
        <end position="107"/>
    </location>
</feature>
<proteinExistence type="predicted"/>
<evidence type="ECO:0000256" key="3">
    <source>
        <dbReference type="SAM" id="MobiDB-lite"/>
    </source>
</evidence>
<feature type="region of interest" description="Disordered" evidence="3">
    <location>
        <begin position="479"/>
        <end position="544"/>
    </location>
</feature>
<feature type="compositionally biased region" description="Acidic residues" evidence="3">
    <location>
        <begin position="343"/>
        <end position="358"/>
    </location>
</feature>
<dbReference type="PANTHER" id="PTHR12765">
    <property type="entry name" value="RED PROTEIN IK FACTOR CYTOKINE IK"/>
    <property type="match status" value="1"/>
</dbReference>
<accession>A0A8E2E894</accession>
<organism evidence="5 6">
    <name type="scientific">Lepidopterella palustris CBS 459.81</name>
    <dbReference type="NCBI Taxonomy" id="1314670"/>
    <lineage>
        <taxon>Eukaryota</taxon>
        <taxon>Fungi</taxon>
        <taxon>Dikarya</taxon>
        <taxon>Ascomycota</taxon>
        <taxon>Pezizomycotina</taxon>
        <taxon>Dothideomycetes</taxon>
        <taxon>Pleosporomycetidae</taxon>
        <taxon>Mytilinidiales</taxon>
        <taxon>Argynnaceae</taxon>
        <taxon>Lepidopterella</taxon>
    </lineage>
</organism>
<keyword evidence="6" id="KW-1185">Reference proteome</keyword>
<dbReference type="OrthoDB" id="3366823at2759"/>
<reference evidence="5 6" key="1">
    <citation type="journal article" date="2016" name="Nat. Commun.">
        <title>Ectomycorrhizal ecology is imprinted in the genome of the dominant symbiotic fungus Cenococcum geophilum.</title>
        <authorList>
            <consortium name="DOE Joint Genome Institute"/>
            <person name="Peter M."/>
            <person name="Kohler A."/>
            <person name="Ohm R.A."/>
            <person name="Kuo A."/>
            <person name="Krutzmann J."/>
            <person name="Morin E."/>
            <person name="Arend M."/>
            <person name="Barry K.W."/>
            <person name="Binder M."/>
            <person name="Choi C."/>
            <person name="Clum A."/>
            <person name="Copeland A."/>
            <person name="Grisel N."/>
            <person name="Haridas S."/>
            <person name="Kipfer T."/>
            <person name="LaButti K."/>
            <person name="Lindquist E."/>
            <person name="Lipzen A."/>
            <person name="Maire R."/>
            <person name="Meier B."/>
            <person name="Mihaltcheva S."/>
            <person name="Molinier V."/>
            <person name="Murat C."/>
            <person name="Poggeler S."/>
            <person name="Quandt C.A."/>
            <person name="Sperisen C."/>
            <person name="Tritt A."/>
            <person name="Tisserant E."/>
            <person name="Crous P.W."/>
            <person name="Henrissat B."/>
            <person name="Nehls U."/>
            <person name="Egli S."/>
            <person name="Spatafora J.W."/>
            <person name="Grigoriev I.V."/>
            <person name="Martin F.M."/>
        </authorList>
    </citation>
    <scope>NUCLEOTIDE SEQUENCE [LARGE SCALE GENOMIC DNA]</scope>
    <source>
        <strain evidence="5 6">CBS 459.81</strain>
    </source>
</reference>
<dbReference type="Proteomes" id="UP000250266">
    <property type="component" value="Unassembled WGS sequence"/>
</dbReference>
<feature type="compositionally biased region" description="Basic and acidic residues" evidence="3">
    <location>
        <begin position="182"/>
        <end position="200"/>
    </location>
</feature>
<dbReference type="InterPro" id="IPR039896">
    <property type="entry name" value="Red-like"/>
</dbReference>
<name>A0A8E2E894_9PEZI</name>
<evidence type="ECO:0000256" key="2">
    <source>
        <dbReference type="ARBA" id="ARBA00023242"/>
    </source>
</evidence>
<protein>
    <recommendedName>
        <fullName evidence="4">RED-like N-terminal domain-containing protein</fullName>
    </recommendedName>
</protein>
<gene>
    <name evidence="5" type="ORF">K432DRAFT_74920</name>
</gene>